<feature type="region of interest" description="Disordered" evidence="1">
    <location>
        <begin position="32"/>
        <end position="87"/>
    </location>
</feature>
<evidence type="ECO:0000313" key="2">
    <source>
        <dbReference type="EMBL" id="KAG5299498.1"/>
    </source>
</evidence>
<proteinExistence type="predicted"/>
<evidence type="ECO:0000256" key="1">
    <source>
        <dbReference type="SAM" id="MobiDB-lite"/>
    </source>
</evidence>
<reference evidence="2 3" key="1">
    <citation type="submission" date="2021-01" db="EMBL/GenBank/DDBJ databases">
        <title>Chromosome-level genome assembly of a human fungal pathogen reveals clustering of transcriptionally co-regulated genes.</title>
        <authorList>
            <person name="Voorhies M."/>
            <person name="Cohen S."/>
            <person name="Shea T.P."/>
            <person name="Petrus S."/>
            <person name="Munoz J.F."/>
            <person name="Poplawski S."/>
            <person name="Goldman W.E."/>
            <person name="Michael T."/>
            <person name="Cuomo C.A."/>
            <person name="Sil A."/>
            <person name="Beyhan S."/>
        </authorList>
    </citation>
    <scope>NUCLEOTIDE SEQUENCE [LARGE SCALE GENOMIC DNA]</scope>
    <source>
        <strain evidence="2 3">G184AR</strain>
    </source>
</reference>
<comment type="caution">
    <text evidence="2">The sequence shown here is derived from an EMBL/GenBank/DDBJ whole genome shotgun (WGS) entry which is preliminary data.</text>
</comment>
<evidence type="ECO:0000313" key="3">
    <source>
        <dbReference type="Proteomes" id="UP000670092"/>
    </source>
</evidence>
<sequence>MEEIYPLYSMIELAGIAAGNLRNQKELSGFLFVPLSPPPRPLPSKRNGKERQGKARKRKEKETKKKRRNRTQRAGGGADISASKYLL</sequence>
<feature type="compositionally biased region" description="Basic residues" evidence="1">
    <location>
        <begin position="54"/>
        <end position="71"/>
    </location>
</feature>
<organism evidence="2 3">
    <name type="scientific">Ajellomyces capsulatus</name>
    <name type="common">Darling's disease fungus</name>
    <name type="synonym">Histoplasma capsulatum</name>
    <dbReference type="NCBI Taxonomy" id="5037"/>
    <lineage>
        <taxon>Eukaryota</taxon>
        <taxon>Fungi</taxon>
        <taxon>Dikarya</taxon>
        <taxon>Ascomycota</taxon>
        <taxon>Pezizomycotina</taxon>
        <taxon>Eurotiomycetes</taxon>
        <taxon>Eurotiomycetidae</taxon>
        <taxon>Onygenales</taxon>
        <taxon>Ajellomycetaceae</taxon>
        <taxon>Histoplasma</taxon>
    </lineage>
</organism>
<dbReference type="EMBL" id="JAEVHI010000002">
    <property type="protein sequence ID" value="KAG5299498.1"/>
    <property type="molecule type" value="Genomic_DNA"/>
</dbReference>
<dbReference type="AlphaFoldDB" id="A0A8H7Z000"/>
<gene>
    <name evidence="2" type="ORF">I7I52_09838</name>
</gene>
<dbReference type="VEuPathDB" id="FungiDB:I7I52_09838"/>
<dbReference type="Proteomes" id="UP000670092">
    <property type="component" value="Unassembled WGS sequence"/>
</dbReference>
<name>A0A8H7Z000_AJECA</name>
<protein>
    <submittedName>
        <fullName evidence="2">Uncharacterized protein</fullName>
    </submittedName>
</protein>
<accession>A0A8H7Z000</accession>